<dbReference type="Pfam" id="PF03764">
    <property type="entry name" value="EFG_IV"/>
    <property type="match status" value="1"/>
</dbReference>
<dbReference type="Pfam" id="PF14492">
    <property type="entry name" value="EFG_III"/>
    <property type="match status" value="1"/>
</dbReference>
<feature type="domain" description="Tr-type G" evidence="7">
    <location>
        <begin position="3"/>
        <end position="276"/>
    </location>
</feature>
<keyword evidence="4" id="KW-0648">Protein biosynthesis</keyword>
<dbReference type="InterPro" id="IPR035649">
    <property type="entry name" value="EFG_V"/>
</dbReference>
<dbReference type="InterPro" id="IPR005517">
    <property type="entry name" value="Transl_elong_EFG/EF2_IV"/>
</dbReference>
<dbReference type="InterPro" id="IPR027417">
    <property type="entry name" value="P-loop_NTPase"/>
</dbReference>
<dbReference type="SMART" id="SM00889">
    <property type="entry name" value="EFG_IV"/>
    <property type="match status" value="1"/>
</dbReference>
<keyword evidence="3 8" id="KW-0251">Elongation factor</keyword>
<protein>
    <recommendedName>
        <fullName evidence="1">Elongation factor G</fullName>
    </recommendedName>
</protein>
<dbReference type="Gene3D" id="3.30.70.240">
    <property type="match status" value="1"/>
</dbReference>
<evidence type="ECO:0000259" key="7">
    <source>
        <dbReference type="PROSITE" id="PS51722"/>
    </source>
</evidence>
<dbReference type="InterPro" id="IPR009000">
    <property type="entry name" value="Transl_B-barrel_sf"/>
</dbReference>
<dbReference type="Gene3D" id="3.30.70.870">
    <property type="entry name" value="Elongation Factor G (Translational Gtpase), domain 3"/>
    <property type="match status" value="1"/>
</dbReference>
<evidence type="ECO:0000256" key="3">
    <source>
        <dbReference type="ARBA" id="ARBA00022768"/>
    </source>
</evidence>
<evidence type="ECO:0000256" key="6">
    <source>
        <dbReference type="ARBA" id="ARBA00024731"/>
    </source>
</evidence>
<name>A0ABQ4SQ22_9HYPH</name>
<dbReference type="NCBIfam" id="TIGR00231">
    <property type="entry name" value="small_GTP"/>
    <property type="match status" value="1"/>
</dbReference>
<dbReference type="InterPro" id="IPR047872">
    <property type="entry name" value="EFG_IV"/>
</dbReference>
<dbReference type="InterPro" id="IPR000795">
    <property type="entry name" value="T_Tr_GTP-bd_dom"/>
</dbReference>
<dbReference type="SUPFAM" id="SSF50447">
    <property type="entry name" value="Translation proteins"/>
    <property type="match status" value="1"/>
</dbReference>
<evidence type="ECO:0000256" key="4">
    <source>
        <dbReference type="ARBA" id="ARBA00022917"/>
    </source>
</evidence>
<keyword evidence="5" id="KW-0342">GTP-binding</keyword>
<dbReference type="CDD" id="cd01434">
    <property type="entry name" value="EFG_mtEFG1_IV"/>
    <property type="match status" value="1"/>
</dbReference>
<dbReference type="NCBIfam" id="NF009379">
    <property type="entry name" value="PRK12740.1-3"/>
    <property type="match status" value="1"/>
</dbReference>
<comment type="function">
    <text evidence="6">Catalyzes the GTP-dependent ribosomal translocation step during translation elongation. During this step, the ribosome changes from the pre-translocational (PRE) to the post-translocational (POST) state as the newly formed A-site-bound peptidyl-tRNA and P-site-bound deacylated tRNA move to the P and E sites, respectively. Catalyzes the coordinated movement of the two tRNA molecules, the mRNA and conformational changes in the ribosome.</text>
</comment>
<evidence type="ECO:0000313" key="9">
    <source>
        <dbReference type="Proteomes" id="UP001055153"/>
    </source>
</evidence>
<dbReference type="CDD" id="cd03713">
    <property type="entry name" value="EFG_mtEFG_C"/>
    <property type="match status" value="1"/>
</dbReference>
<reference evidence="8" key="1">
    <citation type="journal article" date="2021" name="Front. Microbiol.">
        <title>Comprehensive Comparative Genomics and Phenotyping of Methylobacterium Species.</title>
        <authorList>
            <person name="Alessa O."/>
            <person name="Ogura Y."/>
            <person name="Fujitani Y."/>
            <person name="Takami H."/>
            <person name="Hayashi T."/>
            <person name="Sahin N."/>
            <person name="Tani A."/>
        </authorList>
    </citation>
    <scope>NUCLEOTIDE SEQUENCE</scope>
    <source>
        <strain evidence="8">DSM 17168</strain>
    </source>
</reference>
<dbReference type="InterPro" id="IPR020568">
    <property type="entry name" value="Ribosomal_Su5_D2-typ_SF"/>
</dbReference>
<gene>
    <name evidence="8" type="primary">fusA_2</name>
    <name evidence="8" type="ORF">GMJLKIPL_6564</name>
</gene>
<dbReference type="PROSITE" id="PS51722">
    <property type="entry name" value="G_TR_2"/>
    <property type="match status" value="1"/>
</dbReference>
<dbReference type="CDD" id="cd04170">
    <property type="entry name" value="EF-G_bact"/>
    <property type="match status" value="1"/>
</dbReference>
<keyword evidence="2" id="KW-0547">Nucleotide-binding</keyword>
<dbReference type="InterPro" id="IPR035647">
    <property type="entry name" value="EFG_III/V"/>
</dbReference>
<dbReference type="InterPro" id="IPR041095">
    <property type="entry name" value="EFG_II"/>
</dbReference>
<comment type="caution">
    <text evidence="8">The sequence shown here is derived from an EMBL/GenBank/DDBJ whole genome shotgun (WGS) entry which is preliminary data.</text>
</comment>
<keyword evidence="9" id="KW-1185">Reference proteome</keyword>
<evidence type="ECO:0000256" key="5">
    <source>
        <dbReference type="ARBA" id="ARBA00023134"/>
    </source>
</evidence>
<dbReference type="SUPFAM" id="SSF54980">
    <property type="entry name" value="EF-G C-terminal domain-like"/>
    <property type="match status" value="2"/>
</dbReference>
<dbReference type="InterPro" id="IPR014721">
    <property type="entry name" value="Ribsml_uS5_D2-typ_fold_subgr"/>
</dbReference>
<sequence>MAGQTRCIAIVGPFQSGKTALLEAILHRTGAIDRAGRAASGNRVGDTSAEAKAHGMSVEPNVASATFLGDTFTFIDCPGSVEFAQDMRAVLPVCDAAVVVCEADERKRPALELILRDLEAAGIPRLLFINKADAAPGSLRDALALLQPASGVPLLLRQIPLWQGEAAVGFIDLALERAFIYREQAPSEVVDLPAGELPREKAERFTMLERLADHDDALMEDLISEVEPARDRVFADLARELRDGQVVSVLFGSAEHGNGVTRLLKALRHEAPGLPETCARLGVAGDGAALAQVVKTLHTGFGGKLSIARVLRGGFREGETVTGSGGSSARIAALTALSGATGHRVPEAREGEVVGFAKLEPIATGETLAAGSEPPPALAALARPEPVFAVGLRIRDRKDDVRLAGALAKVVEEDPALALEQHADLGEMRLTGQGEMHLRVAVERLASRFGIGVETERARVGYRETIRGRASARGRHKKQTGGHGQFADVALDVRPLPRGEGFRFEDEVVGGAVPRQFIGSVEAGARACMARGPLGFPVVDVAVTLRDGASHAVDSSDAAFQAATRLALDEALPKAGPVLLEPVLAVTIAVPSGATAKATGLVTARRGQILGFDARPGWTGWDQVEALIPESEMADLIVELRSVTAGVGTFTTRFDHMAELSGRPADAVLASQPVRRAG</sequence>
<accession>A0ABQ4SQ22</accession>
<dbReference type="Pfam" id="PF00009">
    <property type="entry name" value="GTP_EFTU"/>
    <property type="match status" value="1"/>
</dbReference>
<proteinExistence type="predicted"/>
<dbReference type="PANTHER" id="PTHR43261:SF7">
    <property type="entry name" value="ELONGATION FACTOR G-LIKE PROTEIN"/>
    <property type="match status" value="1"/>
</dbReference>
<dbReference type="GO" id="GO:0003746">
    <property type="term" value="F:translation elongation factor activity"/>
    <property type="evidence" value="ECO:0007669"/>
    <property type="project" value="UniProtKB-KW"/>
</dbReference>
<dbReference type="Pfam" id="PF00679">
    <property type="entry name" value="EFG_C"/>
    <property type="match status" value="1"/>
</dbReference>
<dbReference type="PANTHER" id="PTHR43261">
    <property type="entry name" value="TRANSLATION ELONGATION FACTOR G-RELATED"/>
    <property type="match status" value="1"/>
</dbReference>
<dbReference type="SUPFAM" id="SSF54211">
    <property type="entry name" value="Ribosomal protein S5 domain 2-like"/>
    <property type="match status" value="1"/>
</dbReference>
<evidence type="ECO:0000313" key="8">
    <source>
        <dbReference type="EMBL" id="GJE04600.1"/>
    </source>
</evidence>
<dbReference type="SUPFAM" id="SSF52540">
    <property type="entry name" value="P-loop containing nucleoside triphosphate hydrolases"/>
    <property type="match status" value="1"/>
</dbReference>
<dbReference type="Gene3D" id="3.40.50.300">
    <property type="entry name" value="P-loop containing nucleotide triphosphate hydrolases"/>
    <property type="match status" value="1"/>
</dbReference>
<dbReference type="Gene3D" id="3.30.230.10">
    <property type="match status" value="1"/>
</dbReference>
<dbReference type="Proteomes" id="UP001055153">
    <property type="component" value="Unassembled WGS sequence"/>
</dbReference>
<organism evidence="8 9">
    <name type="scientific">Methylobacterium isbiliense</name>
    <dbReference type="NCBI Taxonomy" id="315478"/>
    <lineage>
        <taxon>Bacteria</taxon>
        <taxon>Pseudomonadati</taxon>
        <taxon>Pseudomonadota</taxon>
        <taxon>Alphaproteobacteria</taxon>
        <taxon>Hyphomicrobiales</taxon>
        <taxon>Methylobacteriaceae</taxon>
        <taxon>Methylobacterium</taxon>
    </lineage>
</organism>
<evidence type="ECO:0000256" key="1">
    <source>
        <dbReference type="ARBA" id="ARBA00017872"/>
    </source>
</evidence>
<evidence type="ECO:0000256" key="2">
    <source>
        <dbReference type="ARBA" id="ARBA00022741"/>
    </source>
</evidence>
<dbReference type="InterPro" id="IPR005225">
    <property type="entry name" value="Small_GTP-bd"/>
</dbReference>
<dbReference type="EMBL" id="BPQQ01000138">
    <property type="protein sequence ID" value="GJE04600.1"/>
    <property type="molecule type" value="Genomic_DNA"/>
</dbReference>
<dbReference type="InterPro" id="IPR000640">
    <property type="entry name" value="EFG_V-like"/>
</dbReference>
<dbReference type="Gene3D" id="2.40.30.10">
    <property type="entry name" value="Translation factors"/>
    <property type="match status" value="1"/>
</dbReference>
<reference evidence="8" key="2">
    <citation type="submission" date="2021-08" db="EMBL/GenBank/DDBJ databases">
        <authorList>
            <person name="Tani A."/>
            <person name="Ola A."/>
            <person name="Ogura Y."/>
            <person name="Katsura K."/>
            <person name="Hayashi T."/>
        </authorList>
    </citation>
    <scope>NUCLEOTIDE SEQUENCE</scope>
    <source>
        <strain evidence="8">DSM 17168</strain>
    </source>
</reference>
<dbReference type="SMART" id="SM00838">
    <property type="entry name" value="EFG_C"/>
    <property type="match status" value="1"/>
</dbReference>